<evidence type="ECO:0000256" key="2">
    <source>
        <dbReference type="RuleBase" id="RU003749"/>
    </source>
</evidence>
<dbReference type="InterPro" id="IPR003658">
    <property type="entry name" value="Anti-sigma_ant"/>
</dbReference>
<dbReference type="NCBIfam" id="TIGR00377">
    <property type="entry name" value="ant_ant_sig"/>
    <property type="match status" value="1"/>
</dbReference>
<dbReference type="InterPro" id="IPR036513">
    <property type="entry name" value="STAS_dom_sf"/>
</dbReference>
<dbReference type="Proteomes" id="UP000054241">
    <property type="component" value="Unassembled WGS sequence"/>
</dbReference>
<dbReference type="CDD" id="cd07043">
    <property type="entry name" value="STAS_anti-anti-sigma_factors"/>
    <property type="match status" value="1"/>
</dbReference>
<organism evidence="4 5">
    <name type="scientific">Streptomyces cellostaticus</name>
    <dbReference type="NCBI Taxonomy" id="67285"/>
    <lineage>
        <taxon>Bacteria</taxon>
        <taxon>Bacillati</taxon>
        <taxon>Actinomycetota</taxon>
        <taxon>Actinomycetes</taxon>
        <taxon>Kitasatosporales</taxon>
        <taxon>Streptomycetaceae</taxon>
        <taxon>Streptomyces</taxon>
    </lineage>
</organism>
<feature type="domain" description="STAS" evidence="3">
    <location>
        <begin position="22"/>
        <end position="119"/>
    </location>
</feature>
<dbReference type="STRING" id="67285.AQI88_08560"/>
<reference evidence="4 5" key="1">
    <citation type="submission" date="2015-10" db="EMBL/GenBank/DDBJ databases">
        <title>Draft genome sequence of Streptomyces cellostaticus DSM 40189, type strain for the species Streptomyces cellostaticus.</title>
        <authorList>
            <person name="Ruckert C."/>
            <person name="Winkler A."/>
            <person name="Kalinowski J."/>
            <person name="Kampfer P."/>
            <person name="Glaeser S."/>
        </authorList>
    </citation>
    <scope>NUCLEOTIDE SEQUENCE [LARGE SCALE GENOMIC DNA]</scope>
    <source>
        <strain evidence="4 5">DSM 40189</strain>
    </source>
</reference>
<evidence type="ECO:0000256" key="1">
    <source>
        <dbReference type="ARBA" id="ARBA00009013"/>
    </source>
</evidence>
<evidence type="ECO:0000313" key="4">
    <source>
        <dbReference type="EMBL" id="KUM97344.1"/>
    </source>
</evidence>
<dbReference type="PROSITE" id="PS50801">
    <property type="entry name" value="STAS"/>
    <property type="match status" value="1"/>
</dbReference>
<sequence>MDEDPAWPAGSTTDCAPGEATVVPLHGEIDLLTATALAQRLDELTAHPRPDLVLDLRPVSFIDCTGLGVLCRTRKRVLSRRGRLRLVADSAGLLLILRATGLSGVFEVLPQLPRASGPGTDGTG</sequence>
<dbReference type="EMBL" id="LMWL01000011">
    <property type="protein sequence ID" value="KUM97344.1"/>
    <property type="molecule type" value="Genomic_DNA"/>
</dbReference>
<dbReference type="InterPro" id="IPR002645">
    <property type="entry name" value="STAS_dom"/>
</dbReference>
<dbReference type="PANTHER" id="PTHR33495">
    <property type="entry name" value="ANTI-SIGMA FACTOR ANTAGONIST TM_1081-RELATED-RELATED"/>
    <property type="match status" value="1"/>
</dbReference>
<name>A0A101NQ32_9ACTN</name>
<dbReference type="SUPFAM" id="SSF52091">
    <property type="entry name" value="SpoIIaa-like"/>
    <property type="match status" value="1"/>
</dbReference>
<protein>
    <recommendedName>
        <fullName evidence="2">Anti-sigma factor antagonist</fullName>
    </recommendedName>
</protein>
<comment type="caution">
    <text evidence="4">The sequence shown here is derived from an EMBL/GenBank/DDBJ whole genome shotgun (WGS) entry which is preliminary data.</text>
</comment>
<proteinExistence type="inferred from homology"/>
<dbReference type="PANTHER" id="PTHR33495:SF2">
    <property type="entry name" value="ANTI-SIGMA FACTOR ANTAGONIST TM_1081-RELATED"/>
    <property type="match status" value="1"/>
</dbReference>
<accession>A0A101NQ32</accession>
<dbReference type="Gene3D" id="3.30.750.24">
    <property type="entry name" value="STAS domain"/>
    <property type="match status" value="1"/>
</dbReference>
<comment type="similarity">
    <text evidence="1 2">Belongs to the anti-sigma-factor antagonist family.</text>
</comment>
<evidence type="ECO:0000313" key="5">
    <source>
        <dbReference type="Proteomes" id="UP000054241"/>
    </source>
</evidence>
<dbReference type="Pfam" id="PF01740">
    <property type="entry name" value="STAS"/>
    <property type="match status" value="1"/>
</dbReference>
<evidence type="ECO:0000259" key="3">
    <source>
        <dbReference type="PROSITE" id="PS50801"/>
    </source>
</evidence>
<gene>
    <name evidence="4" type="ORF">AQI88_08560</name>
</gene>
<dbReference type="GO" id="GO:0043856">
    <property type="term" value="F:anti-sigma factor antagonist activity"/>
    <property type="evidence" value="ECO:0007669"/>
    <property type="project" value="InterPro"/>
</dbReference>
<keyword evidence="5" id="KW-1185">Reference proteome</keyword>
<dbReference type="AlphaFoldDB" id="A0A101NQ32"/>